<dbReference type="Pfam" id="PF13516">
    <property type="entry name" value="LRR_6"/>
    <property type="match status" value="2"/>
</dbReference>
<dbReference type="STRING" id="3818.A0A444XT42"/>
<evidence type="ECO:0000259" key="2">
    <source>
        <dbReference type="PROSITE" id="PS50181"/>
    </source>
</evidence>
<evidence type="ECO:0000256" key="1">
    <source>
        <dbReference type="SAM" id="MobiDB-lite"/>
    </source>
</evidence>
<dbReference type="InterPro" id="IPR036047">
    <property type="entry name" value="F-box-like_dom_sf"/>
</dbReference>
<dbReference type="EMBL" id="SDMP01000019">
    <property type="protein sequence ID" value="RYQ92949.1"/>
    <property type="molecule type" value="Genomic_DNA"/>
</dbReference>
<reference evidence="3 4" key="1">
    <citation type="submission" date="2019-01" db="EMBL/GenBank/DDBJ databases">
        <title>Sequencing of cultivated peanut Arachis hypogaea provides insights into genome evolution and oil improvement.</title>
        <authorList>
            <person name="Chen X."/>
        </authorList>
    </citation>
    <scope>NUCLEOTIDE SEQUENCE [LARGE SCALE GENOMIC DNA]</scope>
    <source>
        <strain evidence="4">cv. Fuhuasheng</strain>
        <tissue evidence="3">Leaves</tissue>
    </source>
</reference>
<dbReference type="InterPro" id="IPR001611">
    <property type="entry name" value="Leu-rich_rpt"/>
</dbReference>
<dbReference type="Proteomes" id="UP000289738">
    <property type="component" value="Chromosome B09"/>
</dbReference>
<dbReference type="AlphaFoldDB" id="A0A444XT42"/>
<keyword evidence="4" id="KW-1185">Reference proteome</keyword>
<dbReference type="Gene3D" id="3.80.10.10">
    <property type="entry name" value="Ribonuclease Inhibitor"/>
    <property type="match status" value="1"/>
</dbReference>
<sequence>MARWTTNPLLRRRKRKTAVINWLDLPNDLTLRIFSRLGTFDILNSVHQVCRQWRSICKNTLMQCNFRRLRLVQCFYAIFDKGLCEIAQKLPLLEELEITLCKHVSYVALEAIGRDCPLLKSLKFNHNDCSRGNEDAFVIAQNMSNLRHLQLVRNDCMDNDGVSVILDGCHFLESLDIRWCDNVNLEGRLRKMCYEQLKYFIEPNTPENFLGYKFSKRYSAYWYDDLKYTFAPRKERFGHLIAENESQDNGKSSEEEEKEKVTTEEVTTDLNEIYDI</sequence>
<evidence type="ECO:0000313" key="4">
    <source>
        <dbReference type="Proteomes" id="UP000289738"/>
    </source>
</evidence>
<dbReference type="PANTHER" id="PTHR38926:SF2">
    <property type="entry name" value="F-BOX_LRR-REPEAT PROTEIN 21-RELATED"/>
    <property type="match status" value="1"/>
</dbReference>
<dbReference type="Pfam" id="PF12937">
    <property type="entry name" value="F-box-like"/>
    <property type="match status" value="1"/>
</dbReference>
<protein>
    <recommendedName>
        <fullName evidence="2">F-box domain-containing protein</fullName>
    </recommendedName>
</protein>
<gene>
    <name evidence="3" type="ORF">Ahy_B09g099192</name>
</gene>
<dbReference type="SUPFAM" id="SSF52047">
    <property type="entry name" value="RNI-like"/>
    <property type="match status" value="1"/>
</dbReference>
<dbReference type="PROSITE" id="PS50181">
    <property type="entry name" value="FBOX"/>
    <property type="match status" value="1"/>
</dbReference>
<feature type="region of interest" description="Disordered" evidence="1">
    <location>
        <begin position="242"/>
        <end position="266"/>
    </location>
</feature>
<dbReference type="InterPro" id="IPR032675">
    <property type="entry name" value="LRR_dom_sf"/>
</dbReference>
<evidence type="ECO:0000313" key="3">
    <source>
        <dbReference type="EMBL" id="RYQ92949.1"/>
    </source>
</evidence>
<dbReference type="CDD" id="cd22164">
    <property type="entry name" value="F-box_AtSKIP19-like"/>
    <property type="match status" value="1"/>
</dbReference>
<proteinExistence type="predicted"/>
<feature type="domain" description="F-box" evidence="2">
    <location>
        <begin position="19"/>
        <end position="69"/>
    </location>
</feature>
<dbReference type="InterPro" id="IPR001810">
    <property type="entry name" value="F-box_dom"/>
</dbReference>
<name>A0A444XT42_ARAHY</name>
<dbReference type="SUPFAM" id="SSF81383">
    <property type="entry name" value="F-box domain"/>
    <property type="match status" value="1"/>
</dbReference>
<comment type="caution">
    <text evidence="3">The sequence shown here is derived from an EMBL/GenBank/DDBJ whole genome shotgun (WGS) entry which is preliminary data.</text>
</comment>
<dbReference type="PANTHER" id="PTHR38926">
    <property type="entry name" value="F-BOX DOMAIN CONTAINING PROTEIN, EXPRESSED"/>
    <property type="match status" value="1"/>
</dbReference>
<organism evidence="3 4">
    <name type="scientific">Arachis hypogaea</name>
    <name type="common">Peanut</name>
    <dbReference type="NCBI Taxonomy" id="3818"/>
    <lineage>
        <taxon>Eukaryota</taxon>
        <taxon>Viridiplantae</taxon>
        <taxon>Streptophyta</taxon>
        <taxon>Embryophyta</taxon>
        <taxon>Tracheophyta</taxon>
        <taxon>Spermatophyta</taxon>
        <taxon>Magnoliopsida</taxon>
        <taxon>eudicotyledons</taxon>
        <taxon>Gunneridae</taxon>
        <taxon>Pentapetalae</taxon>
        <taxon>rosids</taxon>
        <taxon>fabids</taxon>
        <taxon>Fabales</taxon>
        <taxon>Fabaceae</taxon>
        <taxon>Papilionoideae</taxon>
        <taxon>50 kb inversion clade</taxon>
        <taxon>dalbergioids sensu lato</taxon>
        <taxon>Dalbergieae</taxon>
        <taxon>Pterocarpus clade</taxon>
        <taxon>Arachis</taxon>
    </lineage>
</organism>
<accession>A0A444XT42</accession>